<dbReference type="InterPro" id="IPR016162">
    <property type="entry name" value="Ald_DH_N"/>
</dbReference>
<sequence length="485" mass="51092">MTSSPDIGACAYIGGRWAQTPAARTFRTALPHDTRQSGREFGCATPADAEAAVARATAAAAPWAAVPALQRAEPLRKAAALLLERLDELTRLLALEAGKPLQEARGEVSAAAGFLHAYAGWPAWGGQGAVKRNGALRIVQEKFPRGVAAIITPWNYPLSNPCQKIGAALIGGNPVIWRPSVSTPAVSLALIEIMHQAGFPDGVFNALIEDGDAVSRALVASEAVAAVSFTGSTRVGLQVAAAAAGRGAAVQCEMGGKNAAVVMPDADLDLAAERIAFGAFGFAGQKCTAVSRVLVHRHVADAFLERLLDIVRDLRPGLPHQEESCLAPLISARQRDLLVDAIAQARERGARLIEGGAPIEQAPYAHGNYLSPALIQVHDLDDPLWTDEYFGPVLALRVCDDLDQAIAEVNATRYGLGAALFSHDARAIGRFTDQVQAGVVKINDVPPGLYPHVSTGGWKASGLGPNELSEDGVDFFLHKKSVYLA</sequence>
<feature type="domain" description="Aldehyde dehydrogenase" evidence="3">
    <location>
        <begin position="24"/>
        <end position="482"/>
    </location>
</feature>
<dbReference type="InterPro" id="IPR050740">
    <property type="entry name" value="Aldehyde_DH_Superfamily"/>
</dbReference>
<comment type="similarity">
    <text evidence="1">Belongs to the aldehyde dehydrogenase family.</text>
</comment>
<dbReference type="Proteomes" id="UP000007564">
    <property type="component" value="Chromosome"/>
</dbReference>
<accession>A0A0C6P5I0</accession>
<dbReference type="PANTHER" id="PTHR43353">
    <property type="entry name" value="SUCCINATE-SEMIALDEHYDE DEHYDROGENASE, MITOCHONDRIAL"/>
    <property type="match status" value="1"/>
</dbReference>
<dbReference type="SUPFAM" id="SSF53720">
    <property type="entry name" value="ALDH-like"/>
    <property type="match status" value="1"/>
</dbReference>
<dbReference type="InterPro" id="IPR016160">
    <property type="entry name" value="Ald_DH_CS_CYS"/>
</dbReference>
<dbReference type="GO" id="GO:0016620">
    <property type="term" value="F:oxidoreductase activity, acting on the aldehyde or oxo group of donors, NAD or NADP as acceptor"/>
    <property type="evidence" value="ECO:0007669"/>
    <property type="project" value="InterPro"/>
</dbReference>
<dbReference type="RefSeq" id="WP_003808027.1">
    <property type="nucleotide sequence ID" value="NC_019382.1"/>
</dbReference>
<proteinExistence type="inferred from homology"/>
<evidence type="ECO:0000313" key="5">
    <source>
        <dbReference type="Proteomes" id="UP000007564"/>
    </source>
</evidence>
<evidence type="ECO:0000259" key="3">
    <source>
        <dbReference type="Pfam" id="PF00171"/>
    </source>
</evidence>
<name>A0A0C6P5I0_BORBO</name>
<evidence type="ECO:0000256" key="2">
    <source>
        <dbReference type="ARBA" id="ARBA00023002"/>
    </source>
</evidence>
<organism evidence="4 5">
    <name type="scientific">Bordetella bronchiseptica 253</name>
    <dbReference type="NCBI Taxonomy" id="568707"/>
    <lineage>
        <taxon>Bacteria</taxon>
        <taxon>Pseudomonadati</taxon>
        <taxon>Pseudomonadota</taxon>
        <taxon>Betaproteobacteria</taxon>
        <taxon>Burkholderiales</taxon>
        <taxon>Alcaligenaceae</taxon>
        <taxon>Bordetella</taxon>
    </lineage>
</organism>
<dbReference type="CDD" id="cd07078">
    <property type="entry name" value="ALDH"/>
    <property type="match status" value="1"/>
</dbReference>
<protein>
    <submittedName>
        <fullName evidence="4">Putative aldehyde dehydrogenase</fullName>
    </submittedName>
</protein>
<dbReference type="OrthoDB" id="6187633at2"/>
<dbReference type="AlphaFoldDB" id="A0A0C6P5I0"/>
<dbReference type="KEGG" id="bbh:BN112_2798"/>
<dbReference type="Gene3D" id="3.40.605.10">
    <property type="entry name" value="Aldehyde Dehydrogenase, Chain A, domain 1"/>
    <property type="match status" value="1"/>
</dbReference>
<dbReference type="Gene3D" id="3.40.309.10">
    <property type="entry name" value="Aldehyde Dehydrogenase, Chain A, domain 2"/>
    <property type="match status" value="1"/>
</dbReference>
<dbReference type="Pfam" id="PF00171">
    <property type="entry name" value="Aldedh"/>
    <property type="match status" value="1"/>
</dbReference>
<evidence type="ECO:0000313" key="4">
    <source>
        <dbReference type="EMBL" id="CCJ54715.1"/>
    </source>
</evidence>
<dbReference type="PROSITE" id="PS00070">
    <property type="entry name" value="ALDEHYDE_DEHYDR_CYS"/>
    <property type="match status" value="1"/>
</dbReference>
<reference evidence="4 5" key="1">
    <citation type="journal article" date="2012" name="BMC Genomics">
        <title>Comparative genomics of the classical Bordetella subspecies: the evolution and exchange of virulence-associated diversity amongst closely related pathogens.</title>
        <authorList>
            <person name="Park J."/>
            <person name="Zhang Y."/>
            <person name="Buboltz A.M."/>
            <person name="Zhang X."/>
            <person name="Schuster S.C."/>
            <person name="Ahuja U."/>
            <person name="Liu M."/>
            <person name="Miller J.F."/>
            <person name="Sebaihia M."/>
            <person name="Bentley S.D."/>
            <person name="Parkhill J."/>
            <person name="Harvill E.T."/>
        </authorList>
    </citation>
    <scope>NUCLEOTIDE SEQUENCE [LARGE SCALE GENOMIC DNA]</scope>
    <source>
        <strain evidence="4 5">253</strain>
    </source>
</reference>
<dbReference type="InterPro" id="IPR015590">
    <property type="entry name" value="Aldehyde_DH_dom"/>
</dbReference>
<dbReference type="InterPro" id="IPR016161">
    <property type="entry name" value="Ald_DH/histidinol_DH"/>
</dbReference>
<dbReference type="FunFam" id="3.40.605.10:FF:000063">
    <property type="entry name" value="Succinate-semialdehyde dehydrogenase, mitochondrial"/>
    <property type="match status" value="1"/>
</dbReference>
<dbReference type="EMBL" id="HE965806">
    <property type="protein sequence ID" value="CCJ54715.1"/>
    <property type="molecule type" value="Genomic_DNA"/>
</dbReference>
<dbReference type="InterPro" id="IPR016163">
    <property type="entry name" value="Ald_DH_C"/>
</dbReference>
<evidence type="ECO:0000256" key="1">
    <source>
        <dbReference type="ARBA" id="ARBA00009986"/>
    </source>
</evidence>
<dbReference type="HOGENOM" id="CLU_005391_1_0_4"/>
<gene>
    <name evidence="4" type="ORF">BN112_2798</name>
</gene>
<dbReference type="PANTHER" id="PTHR43353:SF5">
    <property type="entry name" value="SUCCINATE-SEMIALDEHYDE DEHYDROGENASE, MITOCHONDRIAL"/>
    <property type="match status" value="1"/>
</dbReference>
<keyword evidence="2" id="KW-0560">Oxidoreductase</keyword>